<dbReference type="EMBL" id="JAZGJQ010000003">
    <property type="protein sequence ID" value="MEE6147168.1"/>
    <property type="molecule type" value="Genomic_DNA"/>
</dbReference>
<evidence type="ECO:0000313" key="2">
    <source>
        <dbReference type="EMBL" id="MEE6147168.1"/>
    </source>
</evidence>
<gene>
    <name evidence="2" type="ORF">VXJ25_04060</name>
</gene>
<dbReference type="SUPFAM" id="SSF101262">
    <property type="entry name" value="Methenyltetrahydrofolate cyclohydrolase-like"/>
    <property type="match status" value="1"/>
</dbReference>
<reference evidence="2 3" key="1">
    <citation type="submission" date="2024-01" db="EMBL/GenBank/DDBJ databases">
        <title>Description of Olsenella sp. nov., isolated from pig feces.</title>
        <authorList>
            <person name="Chang Y.-H."/>
        </authorList>
    </citation>
    <scope>NUCLEOTIDE SEQUENCE [LARGE SCALE GENOMIC DNA]</scope>
    <source>
        <strain evidence="2 3">YH-ols2223</strain>
    </source>
</reference>
<evidence type="ECO:0000313" key="3">
    <source>
        <dbReference type="Proteomes" id="UP001332931"/>
    </source>
</evidence>
<name>A0ABU7R993_9ACTN</name>
<dbReference type="Proteomes" id="UP001332931">
    <property type="component" value="Unassembled WGS sequence"/>
</dbReference>
<organism evidence="2 3">
    <name type="scientific">Olsenella absiana</name>
    <dbReference type="NCBI Taxonomy" id="3115222"/>
    <lineage>
        <taxon>Bacteria</taxon>
        <taxon>Bacillati</taxon>
        <taxon>Actinomycetota</taxon>
        <taxon>Coriobacteriia</taxon>
        <taxon>Coriobacteriales</taxon>
        <taxon>Atopobiaceae</taxon>
        <taxon>Olsenella</taxon>
    </lineage>
</organism>
<comment type="caution">
    <text evidence="2">The sequence shown here is derived from an EMBL/GenBank/DDBJ whole genome shotgun (WGS) entry which is preliminary data.</text>
</comment>
<sequence length="210" mass="22381">MYQRVVDASCAEFAERLAAKLSVPGGGSAAAYVGALSSALCSMTAVFTVGKPRYAEHERDLERILGEAEGVRLRLLELVDADASALEPLTRAYALPRTDPARAATLERATKDACAAPMEAMELVARTIDLVDEAQRKCSRLLVSDAGVAALLARAALEAASLNVFVNTANLADRAWAEATEARCDELLATYVPRAEAVEARVMEKIRGAE</sequence>
<proteinExistence type="predicted"/>
<dbReference type="Gene3D" id="1.20.120.680">
    <property type="entry name" value="Formiminotetrahydrofolate cyclodeaminase monomer, up-and-down helical bundle"/>
    <property type="match status" value="1"/>
</dbReference>
<dbReference type="Pfam" id="PF04961">
    <property type="entry name" value="FTCD_C"/>
    <property type="match status" value="1"/>
</dbReference>
<feature type="domain" description="Cyclodeaminase/cyclohydrolase" evidence="1">
    <location>
        <begin position="9"/>
        <end position="185"/>
    </location>
</feature>
<dbReference type="RefSeq" id="WP_330957934.1">
    <property type="nucleotide sequence ID" value="NZ_JAZGJQ010000003.1"/>
</dbReference>
<evidence type="ECO:0000259" key="1">
    <source>
        <dbReference type="Pfam" id="PF04961"/>
    </source>
</evidence>
<keyword evidence="3" id="KW-1185">Reference proteome</keyword>
<dbReference type="InterPro" id="IPR036178">
    <property type="entry name" value="Formintransfe-cycloase-like_sf"/>
</dbReference>
<protein>
    <submittedName>
        <fullName evidence="2">Cyclodeaminase/cyclohydrolase family protein</fullName>
    </submittedName>
</protein>
<dbReference type="InterPro" id="IPR007044">
    <property type="entry name" value="Cyclodeamin/CycHdrlase"/>
</dbReference>
<accession>A0ABU7R993</accession>